<evidence type="ECO:0000313" key="3">
    <source>
        <dbReference type="EMBL" id="CAE4573542.1"/>
    </source>
</evidence>
<accession>A0A7S4Q659</accession>
<reference evidence="3" key="1">
    <citation type="submission" date="2021-01" db="EMBL/GenBank/DDBJ databases">
        <authorList>
            <person name="Corre E."/>
            <person name="Pelletier E."/>
            <person name="Niang G."/>
            <person name="Scheremetjew M."/>
            <person name="Finn R."/>
            <person name="Kale V."/>
            <person name="Holt S."/>
            <person name="Cochrane G."/>
            <person name="Meng A."/>
            <person name="Brown T."/>
            <person name="Cohen L."/>
        </authorList>
    </citation>
    <scope>NUCLEOTIDE SEQUENCE</scope>
    <source>
        <strain evidence="3">CCMP3105</strain>
    </source>
</reference>
<feature type="transmembrane region" description="Helical" evidence="2">
    <location>
        <begin position="74"/>
        <end position="92"/>
    </location>
</feature>
<feature type="compositionally biased region" description="Low complexity" evidence="1">
    <location>
        <begin position="230"/>
        <end position="245"/>
    </location>
</feature>
<dbReference type="EMBL" id="HBNR01019818">
    <property type="protein sequence ID" value="CAE4573542.1"/>
    <property type="molecule type" value="Transcribed_RNA"/>
</dbReference>
<keyword evidence="2" id="KW-0472">Membrane</keyword>
<keyword evidence="2" id="KW-0812">Transmembrane</keyword>
<feature type="compositionally biased region" description="Polar residues" evidence="1">
    <location>
        <begin position="189"/>
        <end position="198"/>
    </location>
</feature>
<name>A0A7S4Q659_9DINO</name>
<feature type="transmembrane region" description="Helical" evidence="2">
    <location>
        <begin position="136"/>
        <end position="160"/>
    </location>
</feature>
<dbReference type="AlphaFoldDB" id="A0A7S4Q659"/>
<feature type="transmembrane region" description="Helical" evidence="2">
    <location>
        <begin position="45"/>
        <end position="62"/>
    </location>
</feature>
<organism evidence="3">
    <name type="scientific">Alexandrium monilatum</name>
    <dbReference type="NCBI Taxonomy" id="311494"/>
    <lineage>
        <taxon>Eukaryota</taxon>
        <taxon>Sar</taxon>
        <taxon>Alveolata</taxon>
        <taxon>Dinophyceae</taxon>
        <taxon>Gonyaulacales</taxon>
        <taxon>Pyrocystaceae</taxon>
        <taxon>Alexandrium</taxon>
    </lineage>
</organism>
<proteinExistence type="predicted"/>
<protein>
    <submittedName>
        <fullName evidence="3">Uncharacterized protein</fullName>
    </submittedName>
</protein>
<feature type="region of interest" description="Disordered" evidence="1">
    <location>
        <begin position="189"/>
        <end position="263"/>
    </location>
</feature>
<sequence>MLFSTEAISPMGPPPQRVLDQGWLWKFLMVMLGITFVLRLIGLDIAGSLLTGLMLCIGLIMLRNGMRELGKYSLVYAVLCGLNFFFDILPLITELGGRVTRAKEPVGAVKDDNGVRQTTYMLTTKVTPFFDAKQGLVYNVQSLAVILAPVCMALGVYLSVSAHNELYRNSLTFTAQDFGTFEDVAAVQSQQQHQTIGTPQPGFSMDNAGPGHRLSDDNPDGVPGAGLGVGTSPSGTVSGRSTPGSHQSSENLGRFQGKGYKLG</sequence>
<evidence type="ECO:0000256" key="2">
    <source>
        <dbReference type="SAM" id="Phobius"/>
    </source>
</evidence>
<keyword evidence="2" id="KW-1133">Transmembrane helix</keyword>
<gene>
    <name evidence="3" type="ORF">AMON00008_LOCUS13161</name>
</gene>
<evidence type="ECO:0000256" key="1">
    <source>
        <dbReference type="SAM" id="MobiDB-lite"/>
    </source>
</evidence>